<proteinExistence type="predicted"/>
<keyword evidence="1" id="KW-0812">Transmembrane</keyword>
<keyword evidence="3" id="KW-1185">Reference proteome</keyword>
<gene>
    <name evidence="2" type="ORF">SERN_2951</name>
</gene>
<dbReference type="Proteomes" id="UP000297318">
    <property type="component" value="Unassembled WGS sequence"/>
</dbReference>
<name>A0A4Z1DYF6_9MICO</name>
<feature type="transmembrane region" description="Helical" evidence="1">
    <location>
        <begin position="123"/>
        <end position="140"/>
    </location>
</feature>
<feature type="transmembrane region" description="Helical" evidence="1">
    <location>
        <begin position="146"/>
        <end position="167"/>
    </location>
</feature>
<reference evidence="2 3" key="1">
    <citation type="submission" date="2018-11" db="EMBL/GenBank/DDBJ databases">
        <title>Complete genome sequencing of the Actinobacteria Serinibacter sp. K3-2.</title>
        <authorList>
            <person name="Rakitin A.L."/>
            <person name="Beletsky A.V."/>
            <person name="Mardanov A.V."/>
            <person name="Ravin N.V."/>
            <person name="Gromova A.S."/>
            <person name="Filippova S.N."/>
            <person name="Gal'Chenko V.F."/>
        </authorList>
    </citation>
    <scope>NUCLEOTIDE SEQUENCE [LARGE SCALE GENOMIC DNA]</scope>
    <source>
        <strain evidence="2 3">K3-2</strain>
    </source>
</reference>
<dbReference type="EMBL" id="RHPJ01000005">
    <property type="protein sequence ID" value="TGO03939.1"/>
    <property type="molecule type" value="Genomic_DNA"/>
</dbReference>
<organism evidence="2 3">
    <name type="scientific">Serinibacter arcticus</name>
    <dbReference type="NCBI Taxonomy" id="1655435"/>
    <lineage>
        <taxon>Bacteria</taxon>
        <taxon>Bacillati</taxon>
        <taxon>Actinomycetota</taxon>
        <taxon>Actinomycetes</taxon>
        <taxon>Micrococcales</taxon>
        <taxon>Beutenbergiaceae</taxon>
        <taxon>Serinibacter</taxon>
    </lineage>
</organism>
<feature type="transmembrane region" description="Helical" evidence="1">
    <location>
        <begin position="53"/>
        <end position="70"/>
    </location>
</feature>
<evidence type="ECO:0000256" key="1">
    <source>
        <dbReference type="SAM" id="Phobius"/>
    </source>
</evidence>
<evidence type="ECO:0000313" key="3">
    <source>
        <dbReference type="Proteomes" id="UP000297318"/>
    </source>
</evidence>
<evidence type="ECO:0000313" key="2">
    <source>
        <dbReference type="EMBL" id="TGO03939.1"/>
    </source>
</evidence>
<feature type="transmembrane region" description="Helical" evidence="1">
    <location>
        <begin position="28"/>
        <end position="47"/>
    </location>
</feature>
<protein>
    <submittedName>
        <fullName evidence="2">Integral membrane protein</fullName>
    </submittedName>
</protein>
<sequence>MPSPALHHRRRPPGRLATWWRTRPQLPLAIRAGIAAVLAWLIAQHLPVPLSDYPYYGPLGAVIATTTTLVSSLREAGRTVAAIAAGATLATLVDVVLDPGAAAIVIVVGAGTLIAGWHRLGDAGSWVVTSSLFILIIGRTDPDGYAIAYLGTTAVGALVGVAVAAALPPLPLTAGSRDLEGLRTTLADQLADLAEGLRRRDLPAASEWQSRRYVIEPSLHGARAALARSIQSARGNWSARFFRDWITTQRDELERLETVADTVFEVTTLVVEHEHADARSPLLGPDLRGATADALDAFAAVLHRTTPTGEEASAGTRRLSDSIAELRRAVIASHRGEGGSHLGAGAVVVALERGAAAMTGHSVPPGT</sequence>
<dbReference type="AlphaFoldDB" id="A0A4Z1DYF6"/>
<comment type="caution">
    <text evidence="2">The sequence shown here is derived from an EMBL/GenBank/DDBJ whole genome shotgun (WGS) entry which is preliminary data.</text>
</comment>
<accession>A0A4Z1DYF6</accession>
<keyword evidence="1" id="KW-1133">Transmembrane helix</keyword>
<keyword evidence="1" id="KW-0472">Membrane</keyword>